<dbReference type="InterPro" id="IPR041854">
    <property type="entry name" value="BFD-like_2Fe2S-bd_dom_sf"/>
</dbReference>
<dbReference type="Pfam" id="PF04324">
    <property type="entry name" value="Fer2_BFD"/>
    <property type="match status" value="1"/>
</dbReference>
<dbReference type="InterPro" id="IPR052745">
    <property type="entry name" value="G3P_Oxidase/Oxidoreductase"/>
</dbReference>
<dbReference type="SUPFAM" id="SSF51905">
    <property type="entry name" value="FAD/NAD(P)-binding domain"/>
    <property type="match status" value="1"/>
</dbReference>
<dbReference type="Pfam" id="PF01266">
    <property type="entry name" value="DAO"/>
    <property type="match status" value="1"/>
</dbReference>
<dbReference type="Gene3D" id="3.50.50.60">
    <property type="entry name" value="FAD/NAD(P)-binding domain"/>
    <property type="match status" value="1"/>
</dbReference>
<protein>
    <submittedName>
        <fullName evidence="3">Pyridine nucleotide-disulfide oxidoreductase family protein</fullName>
    </submittedName>
</protein>
<organism evidence="3 4">
    <name type="scientific">Clostridium argentinense CDC 2741</name>
    <dbReference type="NCBI Taxonomy" id="1418104"/>
    <lineage>
        <taxon>Bacteria</taxon>
        <taxon>Bacillati</taxon>
        <taxon>Bacillota</taxon>
        <taxon>Clostridia</taxon>
        <taxon>Eubacteriales</taxon>
        <taxon>Clostridiaceae</taxon>
        <taxon>Clostridium</taxon>
    </lineage>
</organism>
<dbReference type="EMBL" id="AYSO01000009">
    <property type="protein sequence ID" value="KIE48414.1"/>
    <property type="molecule type" value="Genomic_DNA"/>
</dbReference>
<reference evidence="3 4" key="1">
    <citation type="journal article" date="2015" name="Infect. Genet. Evol.">
        <title>Genomic sequences of six botulinum neurotoxin-producing strains representing three clostridial species illustrate the mobility and diversity of botulinum neurotoxin genes.</title>
        <authorList>
            <person name="Smith T.J."/>
            <person name="Hill K.K."/>
            <person name="Xie G."/>
            <person name="Foley B.T."/>
            <person name="Williamson C.H."/>
            <person name="Foster J.T."/>
            <person name="Johnson S.L."/>
            <person name="Chertkov O."/>
            <person name="Teshima H."/>
            <person name="Gibbons H.S."/>
            <person name="Johnsky L.A."/>
            <person name="Karavis M.A."/>
            <person name="Smith L.A."/>
        </authorList>
    </citation>
    <scope>NUCLEOTIDE SEQUENCE [LARGE SCALE GENOMIC DNA]</scope>
    <source>
        <strain evidence="3 4">CDC 2741</strain>
    </source>
</reference>
<keyword evidence="4" id="KW-1185">Reference proteome</keyword>
<dbReference type="Gene3D" id="1.10.10.1100">
    <property type="entry name" value="BFD-like [2Fe-2S]-binding domain"/>
    <property type="match status" value="1"/>
</dbReference>
<dbReference type="AlphaFoldDB" id="A0A0C1U6S0"/>
<evidence type="ECO:0000313" key="3">
    <source>
        <dbReference type="EMBL" id="KIE48414.1"/>
    </source>
</evidence>
<dbReference type="CDD" id="cd19946">
    <property type="entry name" value="GlpA-like_Fer2_BFD-like"/>
    <property type="match status" value="1"/>
</dbReference>
<evidence type="ECO:0000313" key="4">
    <source>
        <dbReference type="Proteomes" id="UP000031366"/>
    </source>
</evidence>
<comment type="caution">
    <text evidence="3">The sequence shown here is derived from an EMBL/GenBank/DDBJ whole genome shotgun (WGS) entry which is preliminary data.</text>
</comment>
<feature type="domain" description="FAD dependent oxidoreductase" evidence="1">
    <location>
        <begin position="4"/>
        <end position="265"/>
    </location>
</feature>
<dbReference type="STRING" id="29341.RSJ17_01400"/>
<dbReference type="Proteomes" id="UP000031366">
    <property type="component" value="Unassembled WGS sequence"/>
</dbReference>
<evidence type="ECO:0000259" key="2">
    <source>
        <dbReference type="Pfam" id="PF04324"/>
    </source>
</evidence>
<accession>A0A0C1U6S0</accession>
<evidence type="ECO:0000259" key="1">
    <source>
        <dbReference type="Pfam" id="PF01266"/>
    </source>
</evidence>
<dbReference type="Gene3D" id="3.30.9.10">
    <property type="entry name" value="D-Amino Acid Oxidase, subunit A, domain 2"/>
    <property type="match status" value="1"/>
</dbReference>
<dbReference type="InterPro" id="IPR006076">
    <property type="entry name" value="FAD-dep_OxRdtase"/>
</dbReference>
<sequence length="464" mass="52945">MDYDVLVLGGGMIGCAVAYELSKYNLNIAVIEKDHDIGSDAALINTATIYDGLECEDTLSSSLIRKGNKMIDSYVSKFNVPFKRCGSLYVAKNSDQEIQIERMYKIALEKEIREVKLLCDGEIYRVEPNLQRGFKKALYIPNTGVVCSYDLALAYGEIAFDNGVKFKLEEEVLNIENTSKGFKVETNRNKFTCKIVINTTSQKDLGRDYNKNKIKDAYKNNLKYFIVDKSYNNLYSNIIFDIDNKERRYIRPTMNGEIIGALSTDENVNYDIVIDKLSHLTGKVDAKSIKMVLDWSLYDEPVVIDDNLNDNGYINVSVKHFGKVTMTPAIADMVCKMVVNDLNCILKKDFIDRRRECYKFRDLNNEDRKRIIDLDRKYGKIVCRCENITEGEIVDAIRRPLGARTLEGVKRRTGAGFGNCRGSYCNQVIISILARETDKHITEIVKNSKNSKVVLSRIKEFDTM</sequence>
<proteinExistence type="predicted"/>
<dbReference type="OrthoDB" id="9794226at2"/>
<dbReference type="InterPro" id="IPR007419">
    <property type="entry name" value="BFD-like_2Fe2S-bd_dom"/>
</dbReference>
<name>A0A0C1U6S0_9CLOT</name>
<feature type="domain" description="BFD-like [2Fe-2S]-binding" evidence="2">
    <location>
        <begin position="381"/>
        <end position="434"/>
    </location>
</feature>
<dbReference type="PANTHER" id="PTHR42720">
    <property type="entry name" value="GLYCEROL-3-PHOSPHATE DEHYDROGENASE"/>
    <property type="match status" value="1"/>
</dbReference>
<dbReference type="RefSeq" id="WP_039629780.1">
    <property type="nucleotide sequence ID" value="NZ_AYSO01000009.1"/>
</dbReference>
<dbReference type="PANTHER" id="PTHR42720:SF1">
    <property type="entry name" value="GLYCEROL 3-PHOSPHATE OXIDASE"/>
    <property type="match status" value="1"/>
</dbReference>
<gene>
    <name evidence="3" type="ORF">U732_4170</name>
</gene>
<dbReference type="InterPro" id="IPR036188">
    <property type="entry name" value="FAD/NAD-bd_sf"/>
</dbReference>